<keyword evidence="3" id="KW-0999">Mitochondrion inner membrane</keyword>
<dbReference type="SUPFAM" id="SSF58113">
    <property type="entry name" value="Apolipoprotein A-I"/>
    <property type="match status" value="1"/>
</dbReference>
<keyword evidence="5" id="KW-0496">Mitochondrion</keyword>
<comment type="similarity">
    <text evidence="2">Belongs to the Tim44 family.</text>
</comment>
<dbReference type="GO" id="GO:0030150">
    <property type="term" value="P:protein import into mitochondrial matrix"/>
    <property type="evidence" value="ECO:0007669"/>
    <property type="project" value="TreeGrafter"/>
</dbReference>
<feature type="coiled-coil region" evidence="7">
    <location>
        <begin position="58"/>
        <end position="92"/>
    </location>
</feature>
<protein>
    <recommendedName>
        <fullName evidence="9">Tim44-like domain-containing protein</fullName>
    </recommendedName>
</protein>
<evidence type="ECO:0000259" key="9">
    <source>
        <dbReference type="SMART" id="SM00978"/>
    </source>
</evidence>
<feature type="compositionally biased region" description="Basic and acidic residues" evidence="8">
    <location>
        <begin position="133"/>
        <end position="144"/>
    </location>
</feature>
<dbReference type="GO" id="GO:0005743">
    <property type="term" value="C:mitochondrial inner membrane"/>
    <property type="evidence" value="ECO:0007669"/>
    <property type="project" value="UniProtKB-SubCell"/>
</dbReference>
<proteinExistence type="inferred from homology"/>
<dbReference type="EMBL" id="JACTNZ010000001">
    <property type="protein sequence ID" value="KAG5567419.1"/>
    <property type="molecule type" value="Genomic_DNA"/>
</dbReference>
<organism evidence="10 11">
    <name type="scientific">Rhododendron griersonianum</name>
    <dbReference type="NCBI Taxonomy" id="479676"/>
    <lineage>
        <taxon>Eukaryota</taxon>
        <taxon>Viridiplantae</taxon>
        <taxon>Streptophyta</taxon>
        <taxon>Embryophyta</taxon>
        <taxon>Tracheophyta</taxon>
        <taxon>Spermatophyta</taxon>
        <taxon>Magnoliopsida</taxon>
        <taxon>eudicotyledons</taxon>
        <taxon>Gunneridae</taxon>
        <taxon>Pentapetalae</taxon>
        <taxon>asterids</taxon>
        <taxon>Ericales</taxon>
        <taxon>Ericaceae</taxon>
        <taxon>Ericoideae</taxon>
        <taxon>Rhodoreae</taxon>
        <taxon>Rhododendron</taxon>
    </lineage>
</organism>
<evidence type="ECO:0000256" key="5">
    <source>
        <dbReference type="ARBA" id="ARBA00023128"/>
    </source>
</evidence>
<keyword evidence="7" id="KW-0175">Coiled coil</keyword>
<evidence type="ECO:0000256" key="8">
    <source>
        <dbReference type="SAM" id="MobiDB-lite"/>
    </source>
</evidence>
<evidence type="ECO:0000313" key="11">
    <source>
        <dbReference type="Proteomes" id="UP000823749"/>
    </source>
</evidence>
<dbReference type="AlphaFoldDB" id="A0AAV6LSL2"/>
<name>A0AAV6LSL2_9ERIC</name>
<evidence type="ECO:0000256" key="6">
    <source>
        <dbReference type="ARBA" id="ARBA00023136"/>
    </source>
</evidence>
<sequence>MASRKLVRDFLLSNRFFNRQILISQQVSNSSTRIRLLQANGYLGNRQFSVFNEFSKQVKGEANRNQEFQQSVKDLKEKAEELKGVTEDLKVRTKQTTEKLYKQVDGVWTEAESTAKKVSANLKEKISAATEEAKDTFRSGKQESSEFNATAAEDGAGVKSGSKAESEDNNQQQPGTSDAADTFFRKFKSSVSSVSPKVSLAFQKLKEAKPMDLAKKGYDVVKDELSSNPSKRKHLEYAVSTGERSSRTDVAVVASKQSRLSKMWEAFKEKAKKKMQGHPISKRVSVYSEPMVTKGQEFVEDIRDRWETTDNPVVHKIQGATETVFGETATAVSLKEIRRRDPSFSLQDLVAEVQEVVRPVLNAYYKRDFEVLKKYCSTEVIERCTAEKKAFETQGIFFENKILHISEVEHRETKMMGDSPIIIVGFQTQQIHCVRDRHGTITEGGKVKCQAFYCSLMHPSYARLILVCFCGMLNQDTIHTVYYLWAMQLVDVEELGEGALFPIWRLREMQRMGLQALI</sequence>
<dbReference type="Pfam" id="PF04280">
    <property type="entry name" value="Tim44"/>
    <property type="match status" value="1"/>
</dbReference>
<dbReference type="Gene3D" id="3.10.450.240">
    <property type="match status" value="1"/>
</dbReference>
<evidence type="ECO:0000256" key="1">
    <source>
        <dbReference type="ARBA" id="ARBA00004273"/>
    </source>
</evidence>
<evidence type="ECO:0000256" key="7">
    <source>
        <dbReference type="SAM" id="Coils"/>
    </source>
</evidence>
<feature type="domain" description="Tim44-like" evidence="9">
    <location>
        <begin position="330"/>
        <end position="511"/>
    </location>
</feature>
<keyword evidence="11" id="KW-1185">Reference proteome</keyword>
<dbReference type="SUPFAM" id="SSF54427">
    <property type="entry name" value="NTF2-like"/>
    <property type="match status" value="1"/>
</dbReference>
<dbReference type="InterPro" id="IPR039544">
    <property type="entry name" value="Tim44-like"/>
</dbReference>
<evidence type="ECO:0000256" key="2">
    <source>
        <dbReference type="ARBA" id="ARBA00009597"/>
    </source>
</evidence>
<dbReference type="PANTHER" id="PTHR10721:SF1">
    <property type="entry name" value="MITOCHONDRIAL IMPORT INNER MEMBRANE TRANSLOCASE SUBUNIT TIM44"/>
    <property type="match status" value="1"/>
</dbReference>
<dbReference type="InterPro" id="IPR007379">
    <property type="entry name" value="Tim44-like_dom"/>
</dbReference>
<evidence type="ECO:0000256" key="4">
    <source>
        <dbReference type="ARBA" id="ARBA00022946"/>
    </source>
</evidence>
<comment type="subcellular location">
    <subcellularLocation>
        <location evidence="1">Mitochondrion inner membrane</location>
    </subcellularLocation>
</comment>
<evidence type="ECO:0000313" key="10">
    <source>
        <dbReference type="EMBL" id="KAG5567419.1"/>
    </source>
</evidence>
<dbReference type="PANTHER" id="PTHR10721">
    <property type="entry name" value="MITOCHONDRIAL IMPORT INNER MEMBRANE TRANSLOCASE SUBUNIT TIM44"/>
    <property type="match status" value="1"/>
</dbReference>
<dbReference type="SMART" id="SM00978">
    <property type="entry name" value="Tim44"/>
    <property type="match status" value="1"/>
</dbReference>
<dbReference type="InterPro" id="IPR032710">
    <property type="entry name" value="NTF2-like_dom_sf"/>
</dbReference>
<feature type="region of interest" description="Disordered" evidence="8">
    <location>
        <begin position="133"/>
        <end position="178"/>
    </location>
</feature>
<comment type="caution">
    <text evidence="10">The sequence shown here is derived from an EMBL/GenBank/DDBJ whole genome shotgun (WGS) entry which is preliminary data.</text>
</comment>
<keyword evidence="4" id="KW-0809">Transit peptide</keyword>
<gene>
    <name evidence="10" type="ORF">RHGRI_002835</name>
</gene>
<keyword evidence="6" id="KW-0472">Membrane</keyword>
<dbReference type="Proteomes" id="UP000823749">
    <property type="component" value="Chromosome 1"/>
</dbReference>
<reference evidence="10" key="1">
    <citation type="submission" date="2020-08" db="EMBL/GenBank/DDBJ databases">
        <title>Plant Genome Project.</title>
        <authorList>
            <person name="Zhang R.-G."/>
        </authorList>
    </citation>
    <scope>NUCLEOTIDE SEQUENCE</scope>
    <source>
        <strain evidence="10">WSP0</strain>
        <tissue evidence="10">Leaf</tissue>
    </source>
</reference>
<evidence type="ECO:0000256" key="3">
    <source>
        <dbReference type="ARBA" id="ARBA00022792"/>
    </source>
</evidence>
<accession>A0AAV6LSL2</accession>
<dbReference type="GO" id="GO:0051087">
    <property type="term" value="F:protein-folding chaperone binding"/>
    <property type="evidence" value="ECO:0007669"/>
    <property type="project" value="TreeGrafter"/>
</dbReference>